<evidence type="ECO:0008006" key="4">
    <source>
        <dbReference type="Google" id="ProtNLM"/>
    </source>
</evidence>
<keyword evidence="1" id="KW-0812">Transmembrane</keyword>
<dbReference type="RefSeq" id="WP_204699621.1">
    <property type="nucleotide sequence ID" value="NZ_JAFBEC010000018.1"/>
</dbReference>
<dbReference type="Proteomes" id="UP000741863">
    <property type="component" value="Unassembled WGS sequence"/>
</dbReference>
<protein>
    <recommendedName>
        <fullName evidence="4">PQ-loop repeat-containing protein</fullName>
    </recommendedName>
</protein>
<accession>A0ABS2PHV5</accession>
<keyword evidence="1" id="KW-0472">Membrane</keyword>
<dbReference type="EMBL" id="JAFBEC010000018">
    <property type="protein sequence ID" value="MBM7634862.1"/>
    <property type="molecule type" value="Genomic_DNA"/>
</dbReference>
<sequence>MDTMLSVFFLVVLIGPLVIFGPSQVIHVTESTITPREKRRFFNVVVINSGVMLMAIVIGLGTGTWIPVLASALVYYHLTILLCVYIVKVRKEKKREI</sequence>
<comment type="caution">
    <text evidence="2">The sequence shown here is derived from an EMBL/GenBank/DDBJ whole genome shotgun (WGS) entry which is preliminary data.</text>
</comment>
<organism evidence="2 3">
    <name type="scientific">Geomicrobium sediminis</name>
    <dbReference type="NCBI Taxonomy" id="1347788"/>
    <lineage>
        <taxon>Bacteria</taxon>
        <taxon>Bacillati</taxon>
        <taxon>Bacillota</taxon>
        <taxon>Bacilli</taxon>
        <taxon>Bacillales</taxon>
        <taxon>Geomicrobium</taxon>
    </lineage>
</organism>
<evidence type="ECO:0000313" key="3">
    <source>
        <dbReference type="Proteomes" id="UP000741863"/>
    </source>
</evidence>
<proteinExistence type="predicted"/>
<name>A0ABS2PHV5_9BACL</name>
<feature type="transmembrane region" description="Helical" evidence="1">
    <location>
        <begin position="66"/>
        <end position="87"/>
    </location>
</feature>
<feature type="transmembrane region" description="Helical" evidence="1">
    <location>
        <begin position="41"/>
        <end position="60"/>
    </location>
</feature>
<evidence type="ECO:0000313" key="2">
    <source>
        <dbReference type="EMBL" id="MBM7634862.1"/>
    </source>
</evidence>
<evidence type="ECO:0000256" key="1">
    <source>
        <dbReference type="SAM" id="Phobius"/>
    </source>
</evidence>
<feature type="transmembrane region" description="Helical" evidence="1">
    <location>
        <begin position="6"/>
        <end position="29"/>
    </location>
</feature>
<keyword evidence="1" id="KW-1133">Transmembrane helix</keyword>
<keyword evidence="3" id="KW-1185">Reference proteome</keyword>
<gene>
    <name evidence="2" type="ORF">JOD17_003989</name>
</gene>
<reference evidence="2 3" key="1">
    <citation type="submission" date="2021-01" db="EMBL/GenBank/DDBJ databases">
        <title>Genomic Encyclopedia of Type Strains, Phase IV (KMG-IV): sequencing the most valuable type-strain genomes for metagenomic binning, comparative biology and taxonomic classification.</title>
        <authorList>
            <person name="Goeker M."/>
        </authorList>
    </citation>
    <scope>NUCLEOTIDE SEQUENCE [LARGE SCALE GENOMIC DNA]</scope>
    <source>
        <strain evidence="2 3">DSM 25540</strain>
    </source>
</reference>